<evidence type="ECO:0000256" key="3">
    <source>
        <dbReference type="ARBA" id="ARBA00022801"/>
    </source>
</evidence>
<dbReference type="SUPFAM" id="SSF47819">
    <property type="entry name" value="HRDC-like"/>
    <property type="match status" value="1"/>
</dbReference>
<evidence type="ECO:0000313" key="14">
    <source>
        <dbReference type="EMBL" id="GAA3696821.1"/>
    </source>
</evidence>
<dbReference type="Pfam" id="PF13361">
    <property type="entry name" value="UvrD_C"/>
    <property type="match status" value="2"/>
</dbReference>
<dbReference type="RefSeq" id="WP_344880064.1">
    <property type="nucleotide sequence ID" value="NZ_BAABCJ010000001.1"/>
</dbReference>
<evidence type="ECO:0000259" key="11">
    <source>
        <dbReference type="PROSITE" id="PS50967"/>
    </source>
</evidence>
<dbReference type="SUPFAM" id="SSF52540">
    <property type="entry name" value="P-loop containing nucleoside triphosphate hydrolases"/>
    <property type="match status" value="1"/>
</dbReference>
<evidence type="ECO:0000256" key="8">
    <source>
        <dbReference type="ARBA" id="ARBA00034808"/>
    </source>
</evidence>
<evidence type="ECO:0000256" key="7">
    <source>
        <dbReference type="ARBA" id="ARBA00034617"/>
    </source>
</evidence>
<dbReference type="InterPro" id="IPR013986">
    <property type="entry name" value="DExx_box_DNA_helicase_dom_sf"/>
</dbReference>
<sequence length="701" mass="77063">MSTDHPILDGLDAEQRAVATSLAGPLCVLAGAGTGKTRAITHRIAYGVQTGAYQPNQVLAVTFTARAAAEMRTRLRDLGAPGVQARTFHAAALRQLQYFWPQSIGGQMPAIIDYKAQMVAEAARRLRMSTDRASIRDLAAEIEWAKVSMNTPENYVEAAAGRADVAGFDRTTVARIFQAYEDVKTDRHMIDFEDVLLLTVGILDTDERIAAQIRSQYRHFVVDEYQDVSPLQQRLLDLWLGDRRELCVVGDASQTIYSFTGATPAHLLEFTKSYPEAPVVKLVRDYRSTPQVVELANLLLNGRRIEAGVPDRNVVWPEPLELVAQRGDGPQPSFHELADDEAEGAYVAQRIRKLIEEGTQPAEIAILYRTNGQSETYEQALAAAGIGYQLRGGERFFQRREVRDGILQLRAASRMDAEGSVAQQVKDILSSLGYSETAPAASGAVRERWESLSALVALAEELERTRSGPEQSFTLMEFVAELDERAAAQHAPTVQGVTLASLHSAKGLEWDAVFLVGLSDGLMPISFADDQAGYDEERRLLYVGITRARVHLSLTWSLSRTPGGRASRRASRFLDRIRPRGEAEAIPGARPVKRRRQTGPPTCRVCGSLLSTPGQRKVGRCNDCPAGYDEAVFERLREWRRVTALDAAVPAFVIFTDATLIAIAEQNPPDTAALSRIPGVGRTKLERYGAEVLEILAGQDA</sequence>
<dbReference type="EMBL" id="BAABCJ010000001">
    <property type="protein sequence ID" value="GAA3696821.1"/>
    <property type="molecule type" value="Genomic_DNA"/>
</dbReference>
<feature type="domain" description="UvrD-like helicase ATP-binding" evidence="12">
    <location>
        <begin position="9"/>
        <end position="289"/>
    </location>
</feature>
<dbReference type="InterPro" id="IPR002121">
    <property type="entry name" value="HRDC_dom"/>
</dbReference>
<evidence type="ECO:0000256" key="6">
    <source>
        <dbReference type="ARBA" id="ARBA00023235"/>
    </source>
</evidence>
<evidence type="ECO:0000256" key="10">
    <source>
        <dbReference type="PROSITE-ProRule" id="PRU00560"/>
    </source>
</evidence>
<feature type="binding site" evidence="10">
    <location>
        <begin position="30"/>
        <end position="37"/>
    </location>
    <ligand>
        <name>ATP</name>
        <dbReference type="ChEBI" id="CHEBI:30616"/>
    </ligand>
</feature>
<evidence type="ECO:0000259" key="13">
    <source>
        <dbReference type="PROSITE" id="PS51217"/>
    </source>
</evidence>
<keyword evidence="4 10" id="KW-0347">Helicase</keyword>
<dbReference type="InterPro" id="IPR014017">
    <property type="entry name" value="DNA_helicase_UvrD-like_C"/>
</dbReference>
<evidence type="ECO:0000256" key="2">
    <source>
        <dbReference type="ARBA" id="ARBA00022741"/>
    </source>
</evidence>
<dbReference type="Proteomes" id="UP001501536">
    <property type="component" value="Unassembled WGS sequence"/>
</dbReference>
<feature type="domain" description="UvrD-like helicase C-terminal" evidence="13">
    <location>
        <begin position="290"/>
        <end position="550"/>
    </location>
</feature>
<dbReference type="Gene3D" id="3.40.50.300">
    <property type="entry name" value="P-loop containing nucleotide triphosphate hydrolases"/>
    <property type="match status" value="3"/>
</dbReference>
<dbReference type="Gene3D" id="1.10.150.80">
    <property type="entry name" value="HRDC domain"/>
    <property type="match status" value="1"/>
</dbReference>
<dbReference type="PROSITE" id="PS50967">
    <property type="entry name" value="HRDC"/>
    <property type="match status" value="1"/>
</dbReference>
<dbReference type="PROSITE" id="PS51198">
    <property type="entry name" value="UVRD_HELICASE_ATP_BIND"/>
    <property type="match status" value="1"/>
</dbReference>
<keyword evidence="3 10" id="KW-0378">Hydrolase</keyword>
<comment type="similarity">
    <text evidence="1">Belongs to the helicase family. UvrD subfamily.</text>
</comment>
<dbReference type="GO" id="GO:0004386">
    <property type="term" value="F:helicase activity"/>
    <property type="evidence" value="ECO:0007669"/>
    <property type="project" value="UniProtKB-KW"/>
</dbReference>
<dbReference type="InterPro" id="IPR027417">
    <property type="entry name" value="P-loop_NTPase"/>
</dbReference>
<dbReference type="Pfam" id="PF00570">
    <property type="entry name" value="HRDC"/>
    <property type="match status" value="1"/>
</dbReference>
<keyword evidence="2 10" id="KW-0547">Nucleotide-binding</keyword>
<dbReference type="InterPro" id="IPR044876">
    <property type="entry name" value="HRDC_dom_sf"/>
</dbReference>
<proteinExistence type="inferred from homology"/>
<keyword evidence="6" id="KW-0413">Isomerase</keyword>
<evidence type="ECO:0000256" key="1">
    <source>
        <dbReference type="ARBA" id="ARBA00009922"/>
    </source>
</evidence>
<dbReference type="EC" id="5.6.2.4" evidence="8"/>
<dbReference type="PANTHER" id="PTHR11070:SF69">
    <property type="entry name" value="ATP-DEPENDENT DNA HELICASE UVRD2"/>
    <property type="match status" value="1"/>
</dbReference>
<feature type="domain" description="HRDC" evidence="11">
    <location>
        <begin position="626"/>
        <end position="701"/>
    </location>
</feature>
<accession>A0ABP7CUZ4</accession>
<comment type="caution">
    <text evidence="14">The sequence shown here is derived from an EMBL/GenBank/DDBJ whole genome shotgun (WGS) entry which is preliminary data.</text>
</comment>
<evidence type="ECO:0000256" key="5">
    <source>
        <dbReference type="ARBA" id="ARBA00022840"/>
    </source>
</evidence>
<dbReference type="CDD" id="cd18807">
    <property type="entry name" value="SF1_C_UvrD"/>
    <property type="match status" value="1"/>
</dbReference>
<comment type="catalytic activity">
    <reaction evidence="9">
        <text>ATP + H2O = ADP + phosphate + H(+)</text>
        <dbReference type="Rhea" id="RHEA:13065"/>
        <dbReference type="ChEBI" id="CHEBI:15377"/>
        <dbReference type="ChEBI" id="CHEBI:15378"/>
        <dbReference type="ChEBI" id="CHEBI:30616"/>
        <dbReference type="ChEBI" id="CHEBI:43474"/>
        <dbReference type="ChEBI" id="CHEBI:456216"/>
        <dbReference type="EC" id="5.6.2.4"/>
    </reaction>
</comment>
<dbReference type="InterPro" id="IPR014016">
    <property type="entry name" value="UvrD-like_ATP-bd"/>
</dbReference>
<name>A0ABP7CUZ4_9MICC</name>
<evidence type="ECO:0000256" key="4">
    <source>
        <dbReference type="ARBA" id="ARBA00022806"/>
    </source>
</evidence>
<dbReference type="Gene3D" id="1.10.10.160">
    <property type="match status" value="1"/>
</dbReference>
<dbReference type="PROSITE" id="PS51217">
    <property type="entry name" value="UVRD_HELICASE_CTER"/>
    <property type="match status" value="1"/>
</dbReference>
<dbReference type="InterPro" id="IPR000212">
    <property type="entry name" value="DNA_helicase_UvrD/REP"/>
</dbReference>
<keyword evidence="15" id="KW-1185">Reference proteome</keyword>
<organism evidence="14 15">
    <name type="scientific">Zhihengliuella alba</name>
    <dbReference type="NCBI Taxonomy" id="547018"/>
    <lineage>
        <taxon>Bacteria</taxon>
        <taxon>Bacillati</taxon>
        <taxon>Actinomycetota</taxon>
        <taxon>Actinomycetes</taxon>
        <taxon>Micrococcales</taxon>
        <taxon>Micrococcaceae</taxon>
        <taxon>Zhihengliuella</taxon>
    </lineage>
</organism>
<dbReference type="Pfam" id="PF00580">
    <property type="entry name" value="UvrD-helicase"/>
    <property type="match status" value="1"/>
</dbReference>
<dbReference type="InterPro" id="IPR010997">
    <property type="entry name" value="HRDC-like_sf"/>
</dbReference>
<dbReference type="Gene3D" id="1.10.486.10">
    <property type="entry name" value="PCRA, domain 4"/>
    <property type="match status" value="1"/>
</dbReference>
<dbReference type="CDD" id="cd17932">
    <property type="entry name" value="DEXQc_UvrD"/>
    <property type="match status" value="1"/>
</dbReference>
<dbReference type="SMART" id="SM00341">
    <property type="entry name" value="HRDC"/>
    <property type="match status" value="1"/>
</dbReference>
<evidence type="ECO:0000313" key="15">
    <source>
        <dbReference type="Proteomes" id="UP001501536"/>
    </source>
</evidence>
<gene>
    <name evidence="14" type="ORF">GCM10022377_07150</name>
</gene>
<evidence type="ECO:0000256" key="9">
    <source>
        <dbReference type="ARBA" id="ARBA00048988"/>
    </source>
</evidence>
<dbReference type="PANTHER" id="PTHR11070">
    <property type="entry name" value="UVRD / RECB / PCRA DNA HELICASE FAMILY MEMBER"/>
    <property type="match status" value="1"/>
</dbReference>
<reference evidence="15" key="1">
    <citation type="journal article" date="2019" name="Int. J. Syst. Evol. Microbiol.">
        <title>The Global Catalogue of Microorganisms (GCM) 10K type strain sequencing project: providing services to taxonomists for standard genome sequencing and annotation.</title>
        <authorList>
            <consortium name="The Broad Institute Genomics Platform"/>
            <consortium name="The Broad Institute Genome Sequencing Center for Infectious Disease"/>
            <person name="Wu L."/>
            <person name="Ma J."/>
        </authorList>
    </citation>
    <scope>NUCLEOTIDE SEQUENCE [LARGE SCALE GENOMIC DNA]</scope>
    <source>
        <strain evidence="15">JCM 16961</strain>
    </source>
</reference>
<protein>
    <recommendedName>
        <fullName evidence="8">DNA 3'-5' helicase</fullName>
        <ecNumber evidence="8">5.6.2.4</ecNumber>
    </recommendedName>
</protein>
<keyword evidence="5 10" id="KW-0067">ATP-binding</keyword>
<evidence type="ECO:0000259" key="12">
    <source>
        <dbReference type="PROSITE" id="PS51198"/>
    </source>
</evidence>
<comment type="catalytic activity">
    <reaction evidence="7">
        <text>Couples ATP hydrolysis with the unwinding of duplex DNA by translocating in the 3'-5' direction.</text>
        <dbReference type="EC" id="5.6.2.4"/>
    </reaction>
</comment>